<feature type="domain" description="Cell envelope-related transcriptional attenuator" evidence="4">
    <location>
        <begin position="317"/>
        <end position="473"/>
    </location>
</feature>
<evidence type="ECO:0000313" key="6">
    <source>
        <dbReference type="EMBL" id="MBB4887129.1"/>
    </source>
</evidence>
<dbReference type="Proteomes" id="UP000556436">
    <property type="component" value="Unassembled WGS sequence"/>
</dbReference>
<keyword evidence="3" id="KW-0812">Transmembrane</keyword>
<gene>
    <name evidence="6" type="ORF">FHS38_003174</name>
</gene>
<comment type="similarity">
    <text evidence="1">Belongs to the LytR/CpsA/Psr (LCP) family.</text>
</comment>
<sequence length="747" mass="76556">MRQSSGARGSAGSADASAGESAGAAQADGEVSAAGKSGRRAARRARKSGATGGQAAGADATGPRAADTDAQGPSGPEGAGAEGAGAGGSSDARAAETMEATGAGGTDGEGPAVGENPSPAKASGRKPRGSGTAGPGDKAAGGEGTKGKGRTDSDTDSKDDDAESGPTAGGERPAKAAIPRARVAGTAGTTGAEGNEAASGTSGRKATRKGAHAKKADPKDRAAKRKRTVRIARWTALTLAVIVLGAATAGYFYYEHLNGNLKKSNLNLGDKQLDRSAANAAGQRPLNILILGSDSRNSKENVALGGAREDAGRKPLADVQMLVHVSADRSNMSVISVPRDTRVTIPKCTDPEDGTVYKETDRQIINTSLMNGGPGCTVAAWEELTGIPVDHFMMIDFAGVVSMADAVGGVPVCVDANVYDKDSGLRLTKGSHKVKGEQALQWLRTRHGFEDGSDIGRTHAQHIYMNAMVRQLKSGTKLSDPGQLTDLAEAATKALTVDKDLGSVKKLYDLGNDMKRVPSGRITMTTMPWVSDPLDPDAHVIPKPGDADKLFSLVRNDIALDGKDKKSDKGPKPTVPAAPKGAIALTVFNGTGTAVQPPATRRASDIAEFLVKAGFTKATSDSAPRAQADTTITYPKTAQRPDAEAVAKALGLPESALRMSPTVDQVTLVIGGDWRTGTKYPKTGEAEESDSSEEPTAGATGDGKSGENGKKDDKGEKDGDNKAPKSSDPLSGSDTSACMNVNPLNRF</sequence>
<feature type="region of interest" description="Disordered" evidence="2">
    <location>
        <begin position="1"/>
        <end position="227"/>
    </location>
</feature>
<accession>A0A7W7LBT6</accession>
<evidence type="ECO:0000256" key="1">
    <source>
        <dbReference type="ARBA" id="ARBA00006068"/>
    </source>
</evidence>
<proteinExistence type="inferred from homology"/>
<dbReference type="InterPro" id="IPR027381">
    <property type="entry name" value="LytR/CpsA/Psr_C"/>
</dbReference>
<dbReference type="InterPro" id="IPR004474">
    <property type="entry name" value="LytR_CpsA_psr"/>
</dbReference>
<dbReference type="EMBL" id="JACHJG010000005">
    <property type="protein sequence ID" value="MBB4887129.1"/>
    <property type="molecule type" value="Genomic_DNA"/>
</dbReference>
<evidence type="ECO:0000256" key="3">
    <source>
        <dbReference type="SAM" id="Phobius"/>
    </source>
</evidence>
<dbReference type="Gene3D" id="3.30.70.2390">
    <property type="match status" value="1"/>
</dbReference>
<dbReference type="InterPro" id="IPR050922">
    <property type="entry name" value="LytR/CpsA/Psr_CW_biosynth"/>
</dbReference>
<feature type="compositionally biased region" description="Low complexity" evidence="2">
    <location>
        <begin position="1"/>
        <end position="36"/>
    </location>
</feature>
<evidence type="ECO:0000313" key="7">
    <source>
        <dbReference type="Proteomes" id="UP000556436"/>
    </source>
</evidence>
<evidence type="ECO:0000256" key="2">
    <source>
        <dbReference type="SAM" id="MobiDB-lite"/>
    </source>
</evidence>
<dbReference type="AlphaFoldDB" id="A0A7W7LBT6"/>
<keyword evidence="7" id="KW-1185">Reference proteome</keyword>
<feature type="compositionally biased region" description="Basic and acidic residues" evidence="2">
    <location>
        <begin position="704"/>
        <end position="725"/>
    </location>
</feature>
<feature type="compositionally biased region" description="Gly residues" evidence="2">
    <location>
        <begin position="75"/>
        <end position="88"/>
    </location>
</feature>
<feature type="compositionally biased region" description="Basic and acidic residues" evidence="2">
    <location>
        <begin position="145"/>
        <end position="156"/>
    </location>
</feature>
<feature type="compositionally biased region" description="Polar residues" evidence="2">
    <location>
        <begin position="728"/>
        <end position="747"/>
    </location>
</feature>
<organism evidence="6 7">
    <name type="scientific">Streptomyces netropsis</name>
    <name type="common">Streptoverticillium netropsis</name>
    <dbReference type="NCBI Taxonomy" id="55404"/>
    <lineage>
        <taxon>Bacteria</taxon>
        <taxon>Bacillati</taxon>
        <taxon>Actinomycetota</taxon>
        <taxon>Actinomycetes</taxon>
        <taxon>Kitasatosporales</taxon>
        <taxon>Streptomycetaceae</taxon>
        <taxon>Streptomyces</taxon>
    </lineage>
</organism>
<dbReference type="NCBIfam" id="TIGR00350">
    <property type="entry name" value="lytR_cpsA_psr"/>
    <property type="match status" value="1"/>
</dbReference>
<reference evidence="6 7" key="1">
    <citation type="submission" date="2020-08" db="EMBL/GenBank/DDBJ databases">
        <title>Genomic Encyclopedia of Type Strains, Phase III (KMG-III): the genomes of soil and plant-associated and newly described type strains.</title>
        <authorList>
            <person name="Whitman W."/>
        </authorList>
    </citation>
    <scope>NUCLEOTIDE SEQUENCE [LARGE SCALE GENOMIC DNA]</scope>
    <source>
        <strain evidence="6 7">CECT 3265</strain>
    </source>
</reference>
<evidence type="ECO:0000259" key="5">
    <source>
        <dbReference type="Pfam" id="PF13399"/>
    </source>
</evidence>
<keyword evidence="3" id="KW-1133">Transmembrane helix</keyword>
<feature type="transmembrane region" description="Helical" evidence="3">
    <location>
        <begin position="231"/>
        <end position="254"/>
    </location>
</feature>
<feature type="domain" description="LytR/CpsA/Psr regulator C-terminal" evidence="5">
    <location>
        <begin position="583"/>
        <end position="674"/>
    </location>
</feature>
<dbReference type="Pfam" id="PF13399">
    <property type="entry name" value="LytR_C"/>
    <property type="match status" value="1"/>
</dbReference>
<feature type="region of interest" description="Disordered" evidence="2">
    <location>
        <begin position="674"/>
        <end position="747"/>
    </location>
</feature>
<feature type="compositionally biased region" description="Gly residues" evidence="2">
    <location>
        <begin position="131"/>
        <end position="144"/>
    </location>
</feature>
<feature type="compositionally biased region" description="Low complexity" evidence="2">
    <location>
        <begin position="89"/>
        <end position="101"/>
    </location>
</feature>
<evidence type="ECO:0000259" key="4">
    <source>
        <dbReference type="Pfam" id="PF03816"/>
    </source>
</evidence>
<protein>
    <submittedName>
        <fullName evidence="6">LCP family protein required for cell wall assembly</fullName>
    </submittedName>
</protein>
<dbReference type="PANTHER" id="PTHR33392">
    <property type="entry name" value="POLYISOPRENYL-TEICHOIC ACID--PEPTIDOGLYCAN TEICHOIC ACID TRANSFERASE TAGU"/>
    <property type="match status" value="1"/>
</dbReference>
<dbReference type="Gene3D" id="3.40.630.190">
    <property type="entry name" value="LCP protein"/>
    <property type="match status" value="1"/>
</dbReference>
<name>A0A7W7LBT6_STRNE</name>
<feature type="compositionally biased region" description="Low complexity" evidence="2">
    <location>
        <begin position="56"/>
        <end position="74"/>
    </location>
</feature>
<feature type="compositionally biased region" description="Low complexity" evidence="2">
    <location>
        <begin position="184"/>
        <end position="203"/>
    </location>
</feature>
<dbReference type="RefSeq" id="WP_260420744.1">
    <property type="nucleotide sequence ID" value="NZ_BMRW01000005.1"/>
</dbReference>
<keyword evidence="3" id="KW-0472">Membrane</keyword>
<comment type="caution">
    <text evidence="6">The sequence shown here is derived from an EMBL/GenBank/DDBJ whole genome shotgun (WGS) entry which is preliminary data.</text>
</comment>
<dbReference type="PANTHER" id="PTHR33392:SF6">
    <property type="entry name" value="POLYISOPRENYL-TEICHOIC ACID--PEPTIDOGLYCAN TEICHOIC ACID TRANSFERASE TAGU"/>
    <property type="match status" value="1"/>
</dbReference>
<dbReference type="Pfam" id="PF03816">
    <property type="entry name" value="LytR_cpsA_psr"/>
    <property type="match status" value="1"/>
</dbReference>
<feature type="compositionally biased region" description="Basic residues" evidence="2">
    <location>
        <begin position="37"/>
        <end position="47"/>
    </location>
</feature>